<evidence type="ECO:0000313" key="1">
    <source>
        <dbReference type="EMBL" id="QHT28114.1"/>
    </source>
</evidence>
<dbReference type="EMBL" id="MN738852">
    <property type="protein sequence ID" value="QHT28114.1"/>
    <property type="molecule type" value="Genomic_DNA"/>
</dbReference>
<evidence type="ECO:0008006" key="2">
    <source>
        <dbReference type="Google" id="ProtNLM"/>
    </source>
</evidence>
<sequence>MLETHNKHVIVFDLDETLGFFQNFGLFYYTLQNYMQQPISFQLFCDMLDLYPELLRPKIFSIIKYILDVKEEYNVTIMIYTNNQGPKEWVQLIKRYFEYKLNRPIFTKIIYAFMINGRVIEPMRSTHNKTYRDLLRTTRLPKEAKICFIDDVYYDEMTDDNVYYLDIVPYVSSLHYSTMVERLVKSKLLGTINQKYLIKNIANAFINVKYHHKTQKDYEIDIIIGKTIMMCLQEFFLEF</sequence>
<protein>
    <recommendedName>
        <fullName evidence="2">FCP1 homology domain-containing protein</fullName>
    </recommendedName>
</protein>
<proteinExistence type="predicted"/>
<name>A0A6C0EG65_9ZZZZ</name>
<reference evidence="1" key="1">
    <citation type="journal article" date="2020" name="Nature">
        <title>Giant virus diversity and host interactions through global metagenomics.</title>
        <authorList>
            <person name="Schulz F."/>
            <person name="Roux S."/>
            <person name="Paez-Espino D."/>
            <person name="Jungbluth S."/>
            <person name="Walsh D.A."/>
            <person name="Denef V.J."/>
            <person name="McMahon K.D."/>
            <person name="Konstantinidis K.T."/>
            <person name="Eloe-Fadrosh E.A."/>
            <person name="Kyrpides N.C."/>
            <person name="Woyke T."/>
        </authorList>
    </citation>
    <scope>NUCLEOTIDE SEQUENCE</scope>
    <source>
        <strain evidence="1">GVMAG-M-3300001348-25</strain>
    </source>
</reference>
<dbReference type="AlphaFoldDB" id="A0A6C0EG65"/>
<organism evidence="1">
    <name type="scientific">viral metagenome</name>
    <dbReference type="NCBI Taxonomy" id="1070528"/>
    <lineage>
        <taxon>unclassified sequences</taxon>
        <taxon>metagenomes</taxon>
        <taxon>organismal metagenomes</taxon>
    </lineage>
</organism>
<accession>A0A6C0EG65</accession>